<keyword evidence="5" id="KW-0574">Periplasm</keyword>
<dbReference type="InterPro" id="IPR009056">
    <property type="entry name" value="Cyt_c-like_dom"/>
</dbReference>
<dbReference type="InterPro" id="IPR050597">
    <property type="entry name" value="Cytochrome_c_Oxidase_Subunit"/>
</dbReference>
<dbReference type="GO" id="GO:0020037">
    <property type="term" value="F:heme binding"/>
    <property type="evidence" value="ECO:0007669"/>
    <property type="project" value="InterPro"/>
</dbReference>
<feature type="binding site" description="axial binding residue" evidence="9">
    <location>
        <position position="189"/>
    </location>
    <ligand>
        <name>heme c</name>
        <dbReference type="ChEBI" id="CHEBI:61717"/>
        <label>2</label>
    </ligand>
    <ligandPart>
        <name>Fe</name>
        <dbReference type="ChEBI" id="CHEBI:18248"/>
    </ligandPart>
</feature>
<evidence type="ECO:0000256" key="4">
    <source>
        <dbReference type="ARBA" id="ARBA00022723"/>
    </source>
</evidence>
<gene>
    <name evidence="12" type="ORF">SAMN05444390_104150</name>
</gene>
<keyword evidence="6" id="KW-0249">Electron transport</keyword>
<dbReference type="PIRSF" id="PIRSF000005">
    <property type="entry name" value="Cytochrome_c4"/>
    <property type="match status" value="1"/>
</dbReference>
<dbReference type="InterPro" id="IPR024167">
    <property type="entry name" value="Cytochrome_c4-like"/>
</dbReference>
<evidence type="ECO:0000256" key="8">
    <source>
        <dbReference type="PIRSR" id="PIRSR000005-1"/>
    </source>
</evidence>
<feature type="domain" description="Cytochrome c" evidence="11">
    <location>
        <begin position="24"/>
        <end position="111"/>
    </location>
</feature>
<comment type="PTM">
    <text evidence="8">Binds 2 heme c groups covalently per subunit.</text>
</comment>
<evidence type="ECO:0000256" key="10">
    <source>
        <dbReference type="SAM" id="SignalP"/>
    </source>
</evidence>
<feature type="domain" description="Cytochrome c" evidence="11">
    <location>
        <begin position="122"/>
        <end position="212"/>
    </location>
</feature>
<keyword evidence="4 9" id="KW-0479">Metal-binding</keyword>
<keyword evidence="7 9" id="KW-0408">Iron</keyword>
<keyword evidence="13" id="KW-1185">Reference proteome</keyword>
<dbReference type="PANTHER" id="PTHR33751:SF9">
    <property type="entry name" value="CYTOCHROME C4"/>
    <property type="match status" value="1"/>
</dbReference>
<feature type="binding site" description="axial binding residue" evidence="9">
    <location>
        <position position="48"/>
    </location>
    <ligand>
        <name>heme c</name>
        <dbReference type="ChEBI" id="CHEBI:61717"/>
        <label>1</label>
    </ligand>
    <ligandPart>
        <name>Fe</name>
        <dbReference type="ChEBI" id="CHEBI:18248"/>
    </ligandPart>
</feature>
<dbReference type="EMBL" id="FNVQ01000004">
    <property type="protein sequence ID" value="SEG76408.1"/>
    <property type="molecule type" value="Genomic_DNA"/>
</dbReference>
<dbReference type="GO" id="GO:0009055">
    <property type="term" value="F:electron transfer activity"/>
    <property type="evidence" value="ECO:0007669"/>
    <property type="project" value="InterPro"/>
</dbReference>
<dbReference type="PROSITE" id="PS51007">
    <property type="entry name" value="CYTC"/>
    <property type="match status" value="2"/>
</dbReference>
<keyword evidence="10" id="KW-0732">Signal</keyword>
<feature type="binding site" description="covalent" evidence="8">
    <location>
        <position position="146"/>
    </location>
    <ligand>
        <name>heme c</name>
        <dbReference type="ChEBI" id="CHEBI:61717"/>
        <label>2</label>
    </ligand>
</feature>
<feature type="chain" id="PRO_5009295248" evidence="10">
    <location>
        <begin position="23"/>
        <end position="218"/>
    </location>
</feature>
<evidence type="ECO:0000259" key="11">
    <source>
        <dbReference type="PROSITE" id="PS51007"/>
    </source>
</evidence>
<proteinExistence type="predicted"/>
<feature type="binding site" description="covalent" evidence="8">
    <location>
        <position position="47"/>
    </location>
    <ligand>
        <name>heme c</name>
        <dbReference type="ChEBI" id="CHEBI:61717"/>
        <label>1</label>
    </ligand>
</feature>
<dbReference type="SUPFAM" id="SSF46626">
    <property type="entry name" value="Cytochrome c"/>
    <property type="match status" value="2"/>
</dbReference>
<name>A0A1H6CU78_9GAMM</name>
<keyword evidence="2" id="KW-0813">Transport</keyword>
<keyword evidence="3 8" id="KW-0349">Heme</keyword>
<feature type="binding site" description="axial binding residue" evidence="9">
    <location>
        <position position="88"/>
    </location>
    <ligand>
        <name>heme c</name>
        <dbReference type="ChEBI" id="CHEBI:61717"/>
        <label>1</label>
    </ligand>
    <ligandPart>
        <name>Fe</name>
        <dbReference type="ChEBI" id="CHEBI:18248"/>
    </ligandPart>
</feature>
<feature type="signal peptide" evidence="10">
    <location>
        <begin position="1"/>
        <end position="22"/>
    </location>
</feature>
<evidence type="ECO:0000256" key="2">
    <source>
        <dbReference type="ARBA" id="ARBA00022448"/>
    </source>
</evidence>
<organism evidence="12 13">
    <name type="scientific">Marinobacterium lutimaris</name>
    <dbReference type="NCBI Taxonomy" id="568106"/>
    <lineage>
        <taxon>Bacteria</taxon>
        <taxon>Pseudomonadati</taxon>
        <taxon>Pseudomonadota</taxon>
        <taxon>Gammaproteobacteria</taxon>
        <taxon>Oceanospirillales</taxon>
        <taxon>Oceanospirillaceae</taxon>
        <taxon>Marinobacterium</taxon>
    </lineage>
</organism>
<dbReference type="PANTHER" id="PTHR33751">
    <property type="entry name" value="CBB3-TYPE CYTOCHROME C OXIDASE SUBUNIT FIXP"/>
    <property type="match status" value="1"/>
</dbReference>
<dbReference type="GO" id="GO:0005506">
    <property type="term" value="F:iron ion binding"/>
    <property type="evidence" value="ECO:0007669"/>
    <property type="project" value="InterPro"/>
</dbReference>
<sequence>MRRFQAGLGLAAMMLTLGVAWAEGDPAAGQQLVMQGDGKGGAPCLACHGVDGAGNDAAGFPRLAGLDAGYLARQLRDYRDGRRTDPIMLPNAANLSDQQIDDVAAYYQGQSAQPTPAAADDSVLALGEKLVKQGDWDNYIAPCESCHGPDSQGVGSTFPALAGQHAGYLRKQLQAWQSGARSNDENQLMLAIAGRLNPQQIEAVAAYLSHQSIKGAGQ</sequence>
<comment type="subcellular location">
    <subcellularLocation>
        <location evidence="1">Periplasm</location>
    </subcellularLocation>
</comment>
<evidence type="ECO:0000256" key="3">
    <source>
        <dbReference type="ARBA" id="ARBA00022617"/>
    </source>
</evidence>
<evidence type="ECO:0000313" key="12">
    <source>
        <dbReference type="EMBL" id="SEG76408.1"/>
    </source>
</evidence>
<feature type="binding site" description="covalent" evidence="8">
    <location>
        <position position="44"/>
    </location>
    <ligand>
        <name>heme c</name>
        <dbReference type="ChEBI" id="CHEBI:61717"/>
        <label>1</label>
    </ligand>
</feature>
<dbReference type="Pfam" id="PF00034">
    <property type="entry name" value="Cytochrom_C"/>
    <property type="match status" value="2"/>
</dbReference>
<dbReference type="AlphaFoldDB" id="A0A1H6CU78"/>
<evidence type="ECO:0000313" key="13">
    <source>
        <dbReference type="Proteomes" id="UP000236745"/>
    </source>
</evidence>
<evidence type="ECO:0000256" key="6">
    <source>
        <dbReference type="ARBA" id="ARBA00022982"/>
    </source>
</evidence>
<evidence type="ECO:0000256" key="1">
    <source>
        <dbReference type="ARBA" id="ARBA00004418"/>
    </source>
</evidence>
<evidence type="ECO:0000256" key="7">
    <source>
        <dbReference type="ARBA" id="ARBA00023004"/>
    </source>
</evidence>
<evidence type="ECO:0000256" key="9">
    <source>
        <dbReference type="PIRSR" id="PIRSR000005-2"/>
    </source>
</evidence>
<dbReference type="RefSeq" id="WP_104004541.1">
    <property type="nucleotide sequence ID" value="NZ_FNVQ01000004.1"/>
</dbReference>
<accession>A0A1H6CU78</accession>
<dbReference type="Proteomes" id="UP000236745">
    <property type="component" value="Unassembled WGS sequence"/>
</dbReference>
<feature type="binding site" description="axial binding residue" evidence="9">
    <location>
        <position position="147"/>
    </location>
    <ligand>
        <name>heme c</name>
        <dbReference type="ChEBI" id="CHEBI:61717"/>
        <label>2</label>
    </ligand>
    <ligandPart>
        <name>Fe</name>
        <dbReference type="ChEBI" id="CHEBI:18248"/>
    </ligandPart>
</feature>
<dbReference type="OrthoDB" id="9773456at2"/>
<dbReference type="InterPro" id="IPR036909">
    <property type="entry name" value="Cyt_c-like_dom_sf"/>
</dbReference>
<dbReference type="Gene3D" id="1.10.760.10">
    <property type="entry name" value="Cytochrome c-like domain"/>
    <property type="match status" value="2"/>
</dbReference>
<dbReference type="GO" id="GO:0042597">
    <property type="term" value="C:periplasmic space"/>
    <property type="evidence" value="ECO:0007669"/>
    <property type="project" value="UniProtKB-SubCell"/>
</dbReference>
<feature type="binding site" description="covalent" evidence="8">
    <location>
        <position position="143"/>
    </location>
    <ligand>
        <name>heme c</name>
        <dbReference type="ChEBI" id="CHEBI:61717"/>
        <label>2</label>
    </ligand>
</feature>
<reference evidence="12 13" key="1">
    <citation type="submission" date="2016-10" db="EMBL/GenBank/DDBJ databases">
        <authorList>
            <person name="de Groot N.N."/>
        </authorList>
    </citation>
    <scope>NUCLEOTIDE SEQUENCE [LARGE SCALE GENOMIC DNA]</scope>
    <source>
        <strain evidence="12 13">DSM 22012</strain>
    </source>
</reference>
<protein>
    <submittedName>
        <fullName evidence="12">Cytochrome c553</fullName>
    </submittedName>
</protein>
<evidence type="ECO:0000256" key="5">
    <source>
        <dbReference type="ARBA" id="ARBA00022764"/>
    </source>
</evidence>